<keyword evidence="1" id="KW-0521">NADP</keyword>
<keyword evidence="5" id="KW-1185">Reference proteome</keyword>
<dbReference type="InterPro" id="IPR013154">
    <property type="entry name" value="ADH-like_N"/>
</dbReference>
<dbReference type="SUPFAM" id="SSF51735">
    <property type="entry name" value="NAD(P)-binding Rossmann-fold domains"/>
    <property type="match status" value="1"/>
</dbReference>
<dbReference type="InterPro" id="IPR011032">
    <property type="entry name" value="GroES-like_sf"/>
</dbReference>
<dbReference type="Pfam" id="PF08240">
    <property type="entry name" value="ADH_N"/>
    <property type="match status" value="1"/>
</dbReference>
<name>A0A8B6M7R6_METTU</name>
<sequence length="331" mass="34937">MSLMRYVYFDGEGGPEVIRIGEAEAPAPAAGQVLIEVVAAGVNRPDCMQRAGVYPPPPGESNVPGLEVAGRVAALGEDVKTLQPGDEVCALLGSGGYADYVLAAEPLCLPVPKTLSLIEAAGVPETFFTVYDNVFTRGRLKAGETLLVHGGSSGIGTTAIQLAKAFGARVIVTAGSEDKCAFCRTLGADFAINYKTQDFVAETKAFAGEHGIDLVLDMVAGSYFTKNLSLLAVEGRLVQIACSASGKIEGFNLWPVLLRRLTITGSTLRARSIAQKAEVAAALRESVWPLLEDGKVKPIIHATFPLEQAREAHELMESSSHVGKILLVTGR</sequence>
<gene>
    <name evidence="4" type="ORF">MPC4_20322</name>
</gene>
<accession>A0A8B6M7R6</accession>
<evidence type="ECO:0000313" key="5">
    <source>
        <dbReference type="Proteomes" id="UP000485880"/>
    </source>
</evidence>
<evidence type="ECO:0000313" key="4">
    <source>
        <dbReference type="EMBL" id="VTZ50112.1"/>
    </source>
</evidence>
<dbReference type="AlphaFoldDB" id="A0A8B6M7R6"/>
<dbReference type="InterPro" id="IPR014189">
    <property type="entry name" value="Quinone_OxRdtase_PIG3"/>
</dbReference>
<dbReference type="InterPro" id="IPR020843">
    <property type="entry name" value="ER"/>
</dbReference>
<dbReference type="InterPro" id="IPR013149">
    <property type="entry name" value="ADH-like_C"/>
</dbReference>
<evidence type="ECO:0000256" key="2">
    <source>
        <dbReference type="ARBA" id="ARBA00023002"/>
    </source>
</evidence>
<dbReference type="PANTHER" id="PTHR48106:SF8">
    <property type="entry name" value="OS02G0805600 PROTEIN"/>
    <property type="match status" value="1"/>
</dbReference>
<dbReference type="Proteomes" id="UP000485880">
    <property type="component" value="Unassembled WGS sequence"/>
</dbReference>
<reference evidence="4 5" key="1">
    <citation type="submission" date="2019-05" db="EMBL/GenBank/DDBJ databases">
        <authorList>
            <person name="Farhan Ul Haque M."/>
        </authorList>
    </citation>
    <scope>NUCLEOTIDE SEQUENCE [LARGE SCALE GENOMIC DNA]</scope>
    <source>
        <strain evidence="4">2</strain>
    </source>
</reference>
<dbReference type="SUPFAM" id="SSF50129">
    <property type="entry name" value="GroES-like"/>
    <property type="match status" value="1"/>
</dbReference>
<comment type="caution">
    <text evidence="4">The sequence shown here is derived from an EMBL/GenBank/DDBJ whole genome shotgun (WGS) entry which is preliminary data.</text>
</comment>
<evidence type="ECO:0000256" key="1">
    <source>
        <dbReference type="ARBA" id="ARBA00022857"/>
    </source>
</evidence>
<organism evidence="4 5">
    <name type="scientific">Methylocella tundrae</name>
    <dbReference type="NCBI Taxonomy" id="227605"/>
    <lineage>
        <taxon>Bacteria</taxon>
        <taxon>Pseudomonadati</taxon>
        <taxon>Pseudomonadota</taxon>
        <taxon>Alphaproteobacteria</taxon>
        <taxon>Hyphomicrobiales</taxon>
        <taxon>Beijerinckiaceae</taxon>
        <taxon>Methylocella</taxon>
    </lineage>
</organism>
<proteinExistence type="predicted"/>
<dbReference type="GO" id="GO:0070402">
    <property type="term" value="F:NADPH binding"/>
    <property type="evidence" value="ECO:0007669"/>
    <property type="project" value="TreeGrafter"/>
</dbReference>
<dbReference type="SMART" id="SM00829">
    <property type="entry name" value="PKS_ER"/>
    <property type="match status" value="1"/>
</dbReference>
<feature type="domain" description="Enoyl reductase (ER)" evidence="3">
    <location>
        <begin position="13"/>
        <end position="327"/>
    </location>
</feature>
<dbReference type="GO" id="GO:0016651">
    <property type="term" value="F:oxidoreductase activity, acting on NAD(P)H"/>
    <property type="evidence" value="ECO:0007669"/>
    <property type="project" value="TreeGrafter"/>
</dbReference>
<evidence type="ECO:0000259" key="3">
    <source>
        <dbReference type="SMART" id="SM00829"/>
    </source>
</evidence>
<dbReference type="NCBIfam" id="TIGR02824">
    <property type="entry name" value="quinone_pig3"/>
    <property type="match status" value="1"/>
</dbReference>
<dbReference type="EMBL" id="CABFMQ020000076">
    <property type="protein sequence ID" value="VTZ50112.1"/>
    <property type="molecule type" value="Genomic_DNA"/>
</dbReference>
<keyword evidence="2" id="KW-0560">Oxidoreductase</keyword>
<protein>
    <submittedName>
        <fullName evidence="4">NAD(P)H quinone oxidoreductase, PIG3 family</fullName>
    </submittedName>
</protein>
<dbReference type="Gene3D" id="3.90.180.10">
    <property type="entry name" value="Medium-chain alcohol dehydrogenases, catalytic domain"/>
    <property type="match status" value="1"/>
</dbReference>
<dbReference type="InterPro" id="IPR036291">
    <property type="entry name" value="NAD(P)-bd_dom_sf"/>
</dbReference>
<dbReference type="Pfam" id="PF00107">
    <property type="entry name" value="ADH_zinc_N"/>
    <property type="match status" value="1"/>
</dbReference>
<dbReference type="PANTHER" id="PTHR48106">
    <property type="entry name" value="QUINONE OXIDOREDUCTASE PIG3-RELATED"/>
    <property type="match status" value="1"/>
</dbReference>
<dbReference type="Gene3D" id="3.40.50.720">
    <property type="entry name" value="NAD(P)-binding Rossmann-like Domain"/>
    <property type="match status" value="1"/>
</dbReference>
<dbReference type="CDD" id="cd05276">
    <property type="entry name" value="p53_inducible_oxidoreductase"/>
    <property type="match status" value="1"/>
</dbReference>